<name>A0ACC8EP41_9PEZI</name>
<keyword evidence="2" id="KW-1185">Reference proteome</keyword>
<accession>A0ACC8EP41</accession>
<evidence type="ECO:0000313" key="2">
    <source>
        <dbReference type="Proteomes" id="UP000250078"/>
    </source>
</evidence>
<protein>
    <submittedName>
        <fullName evidence="1">Uncharacterized protein</fullName>
    </submittedName>
</protein>
<sequence length="414" mass="47920">MTNQTTKPEWKKEHLIACRLIQHTSGNTLPVLKGFAPEPNDLKDYEDWDNIKRLVDGLPKKDLKYKSSLQLEQQNGNLGMLWSALAKCTATEETVEARKRPQRERRKTQSKDYVSSENIETSSSDSEKSHQSSHSSQESYRDNDEHTNRTKPEDVTVDLARAFIRYILNFYAGQDPRSETMLEFRGDRVRVHHNLFSLRVDATDDGGIWKVETKGLDKHPWTWKSRLALLEAKKAFRCIDDDNQPVVPDANLSQYTCEALTACLSYPDRDGAFVIAMTQTFMRFMYFHWTKDYMEYFKCTDAEKQRASKAYLHMTETAFFDLNSEVGRRHAVCNLLGLVKFWEKQWERTVQDVEGSEGDVESVYTVDEAVSGGNDDNINSDDLLEYEGDSEMNADNHNDEDDGPKVRKRKRRYS</sequence>
<dbReference type="EMBL" id="KV748248">
    <property type="protein sequence ID" value="OCK88166.1"/>
    <property type="molecule type" value="Genomic_DNA"/>
</dbReference>
<gene>
    <name evidence="1" type="ORF">K441DRAFT_700744</name>
</gene>
<organism evidence="1 2">
    <name type="scientific">Cenococcum geophilum 1.58</name>
    <dbReference type="NCBI Taxonomy" id="794803"/>
    <lineage>
        <taxon>Eukaryota</taxon>
        <taxon>Fungi</taxon>
        <taxon>Dikarya</taxon>
        <taxon>Ascomycota</taxon>
        <taxon>Pezizomycotina</taxon>
        <taxon>Dothideomycetes</taxon>
        <taxon>Pleosporomycetidae</taxon>
        <taxon>Gloniales</taxon>
        <taxon>Gloniaceae</taxon>
        <taxon>Cenococcum</taxon>
    </lineage>
</organism>
<reference evidence="1 2" key="1">
    <citation type="journal article" date="2016" name="Nat. Commun.">
        <title>Ectomycorrhizal ecology is imprinted in the genome of the dominant symbiotic fungus Cenococcum geophilum.</title>
        <authorList>
            <consortium name="DOE Joint Genome Institute"/>
            <person name="Peter M."/>
            <person name="Kohler A."/>
            <person name="Ohm R.A."/>
            <person name="Kuo A."/>
            <person name="Krutzmann J."/>
            <person name="Morin E."/>
            <person name="Arend M."/>
            <person name="Barry K.W."/>
            <person name="Binder M."/>
            <person name="Choi C."/>
            <person name="Clum A."/>
            <person name="Copeland A."/>
            <person name="Grisel N."/>
            <person name="Haridas S."/>
            <person name="Kipfer T."/>
            <person name="LaButti K."/>
            <person name="Lindquist E."/>
            <person name="Lipzen A."/>
            <person name="Maire R."/>
            <person name="Meier B."/>
            <person name="Mihaltcheva S."/>
            <person name="Molinier V."/>
            <person name="Murat C."/>
            <person name="Poggeler S."/>
            <person name="Quandt C.A."/>
            <person name="Sperisen C."/>
            <person name="Tritt A."/>
            <person name="Tisserant E."/>
            <person name="Crous P.W."/>
            <person name="Henrissat B."/>
            <person name="Nehls U."/>
            <person name="Egli S."/>
            <person name="Spatafora J.W."/>
            <person name="Grigoriev I.V."/>
            <person name="Martin F.M."/>
        </authorList>
    </citation>
    <scope>NUCLEOTIDE SEQUENCE [LARGE SCALE GENOMIC DNA]</scope>
    <source>
        <strain evidence="1 2">1.58</strain>
    </source>
</reference>
<evidence type="ECO:0000313" key="1">
    <source>
        <dbReference type="EMBL" id="OCK88166.1"/>
    </source>
</evidence>
<dbReference type="Proteomes" id="UP000250078">
    <property type="component" value="Unassembled WGS sequence"/>
</dbReference>
<proteinExistence type="predicted"/>